<accession>A0ABU8PLZ8</accession>
<comment type="caution">
    <text evidence="2">The sequence shown here is derived from an EMBL/GenBank/DDBJ whole genome shotgun (WGS) entry which is preliminary data.</text>
</comment>
<name>A0ABU8PLZ8_9GAMM</name>
<gene>
    <name evidence="2" type="ORF">WH298_00740</name>
</gene>
<reference evidence="2 3" key="1">
    <citation type="submission" date="2023-12" db="EMBL/GenBank/DDBJ databases">
        <title>Gut-associated functions are favored during microbiome assembly across C. elegans life.</title>
        <authorList>
            <person name="Zimmermann J."/>
        </authorList>
    </citation>
    <scope>NUCLEOTIDE SEQUENCE [LARGE SCALE GENOMIC DNA]</scope>
    <source>
        <strain evidence="2 3">BIGb0393</strain>
    </source>
</reference>
<dbReference type="Proteomes" id="UP001362100">
    <property type="component" value="Unassembled WGS sequence"/>
</dbReference>
<protein>
    <submittedName>
        <fullName evidence="2">DUF4282 domain-containing protein</fullName>
    </submittedName>
</protein>
<keyword evidence="1" id="KW-1133">Transmembrane helix</keyword>
<dbReference type="EMBL" id="JBBGZW010000001">
    <property type="protein sequence ID" value="MEJ5043753.1"/>
    <property type="molecule type" value="Genomic_DNA"/>
</dbReference>
<dbReference type="Pfam" id="PF14110">
    <property type="entry name" value="DUF4282"/>
    <property type="match status" value="1"/>
</dbReference>
<dbReference type="InterPro" id="IPR025557">
    <property type="entry name" value="DUF4282"/>
</dbReference>
<feature type="transmembrane region" description="Helical" evidence="1">
    <location>
        <begin position="12"/>
        <end position="35"/>
    </location>
</feature>
<evidence type="ECO:0000313" key="3">
    <source>
        <dbReference type="Proteomes" id="UP001362100"/>
    </source>
</evidence>
<proteinExistence type="predicted"/>
<keyword evidence="1" id="KW-0812">Transmembrane</keyword>
<organism evidence="2 3">
    <name type="scientific">Pantoea nemavictus</name>
    <dbReference type="NCBI Taxonomy" id="2726955"/>
    <lineage>
        <taxon>Bacteria</taxon>
        <taxon>Pseudomonadati</taxon>
        <taxon>Pseudomonadota</taxon>
        <taxon>Gammaproteobacteria</taxon>
        <taxon>Enterobacterales</taxon>
        <taxon>Erwiniaceae</taxon>
        <taxon>Pantoea</taxon>
    </lineage>
</organism>
<evidence type="ECO:0000313" key="2">
    <source>
        <dbReference type="EMBL" id="MEJ5043753.1"/>
    </source>
</evidence>
<feature type="transmembrane region" description="Helical" evidence="1">
    <location>
        <begin position="41"/>
        <end position="62"/>
    </location>
</feature>
<keyword evidence="1" id="KW-0472">Membrane</keyword>
<sequence>MFGFDKLITPRIISTLYIITVALLVVAAVFTFFTWGVNTAGVQLLVMAVFARIFFECIMVSFKSNEYLRRIAESLEKQSH</sequence>
<keyword evidence="3" id="KW-1185">Reference proteome</keyword>
<dbReference type="RefSeq" id="WP_180821940.1">
    <property type="nucleotide sequence ID" value="NZ_JACAWY010000001.1"/>
</dbReference>
<evidence type="ECO:0000256" key="1">
    <source>
        <dbReference type="SAM" id="Phobius"/>
    </source>
</evidence>